<dbReference type="Proteomes" id="UP000242791">
    <property type="component" value="Unassembled WGS sequence"/>
</dbReference>
<dbReference type="GO" id="GO:0000781">
    <property type="term" value="C:chromosome, telomeric region"/>
    <property type="evidence" value="ECO:0007669"/>
    <property type="project" value="UniProtKB-SubCell"/>
</dbReference>
<dbReference type="Gene3D" id="1.10.510.10">
    <property type="entry name" value="Transferase(Phosphotransferase) domain 1"/>
    <property type="match status" value="1"/>
</dbReference>
<reference evidence="13 14" key="1">
    <citation type="submission" date="2015-08" db="EMBL/GenBank/DDBJ databases">
        <title>Emmonsia species relationships and genome sequence.</title>
        <authorList>
            <person name="Cuomo C.A."/>
            <person name="Schwartz I.S."/>
            <person name="Kenyon C."/>
            <person name="De Hoog G.S."/>
            <person name="Govender N.P."/>
            <person name="Botha A."/>
            <person name="Moreno L."/>
            <person name="De Vries M."/>
            <person name="Munoz J.F."/>
            <person name="Stielow J.B."/>
        </authorList>
    </citation>
    <scope>NUCLEOTIDE SEQUENCE [LARGE SCALE GENOMIC DNA]</scope>
    <source>
        <strain evidence="13 14">EI222</strain>
    </source>
</reference>
<proteinExistence type="predicted"/>
<evidence type="ECO:0000256" key="2">
    <source>
        <dbReference type="ARBA" id="ARBA00004574"/>
    </source>
</evidence>
<keyword evidence="7" id="KW-0158">Chromosome</keyword>
<evidence type="ECO:0000256" key="8">
    <source>
        <dbReference type="ARBA" id="ARBA00030980"/>
    </source>
</evidence>
<dbReference type="Pfam" id="PF17667">
    <property type="entry name" value="Pkinase_fungal"/>
    <property type="match status" value="1"/>
</dbReference>
<dbReference type="PROSITE" id="PS00109">
    <property type="entry name" value="PROTEIN_KINASE_TYR"/>
    <property type="match status" value="1"/>
</dbReference>
<dbReference type="GO" id="GO:0004674">
    <property type="term" value="F:protein serine/threonine kinase activity"/>
    <property type="evidence" value="ECO:0007669"/>
    <property type="project" value="UniProtKB-EC"/>
</dbReference>
<dbReference type="InterPro" id="IPR000719">
    <property type="entry name" value="Prot_kinase_dom"/>
</dbReference>
<protein>
    <recommendedName>
        <fullName evidence="6">EKC/KEOPS complex subunit BUD32</fullName>
        <ecNumber evidence="4">2.7.11.1</ecNumber>
    </recommendedName>
    <alternativeName>
        <fullName evidence="8 9">Atypical Serine/threonine protein kinase BUD32</fullName>
    </alternativeName>
    <alternativeName>
        <fullName evidence="5">EKC/KEOPS complex subunit bud32</fullName>
    </alternativeName>
</protein>
<dbReference type="InterPro" id="IPR040976">
    <property type="entry name" value="Pkinase_fungal"/>
</dbReference>
<keyword evidence="14" id="KW-1185">Reference proteome</keyword>
<dbReference type="GO" id="GO:0005524">
    <property type="term" value="F:ATP binding"/>
    <property type="evidence" value="ECO:0007669"/>
    <property type="project" value="InterPro"/>
</dbReference>
<evidence type="ECO:0000256" key="4">
    <source>
        <dbReference type="ARBA" id="ARBA00012513"/>
    </source>
</evidence>
<dbReference type="InterPro" id="IPR011009">
    <property type="entry name" value="Kinase-like_dom_sf"/>
</dbReference>
<evidence type="ECO:0000256" key="11">
    <source>
        <dbReference type="ARBA" id="ARBA00048679"/>
    </source>
</evidence>
<dbReference type="STRING" id="1658174.A0A1J9PS09"/>
<dbReference type="PANTHER" id="PTHR38248:SF2">
    <property type="entry name" value="FUNK1 11"/>
    <property type="match status" value="1"/>
</dbReference>
<comment type="subunit">
    <text evidence="3">Component of the EKC/KEOPS complex composed of at least BUD32, CGI121, GON7, KAE1 and PCC1; the whole complex dimerizes.</text>
</comment>
<evidence type="ECO:0000256" key="9">
    <source>
        <dbReference type="ARBA" id="ARBA00033194"/>
    </source>
</evidence>
<comment type="catalytic activity">
    <reaction evidence="11">
        <text>L-seryl-[protein] + ATP = O-phospho-L-seryl-[protein] + ADP + H(+)</text>
        <dbReference type="Rhea" id="RHEA:17989"/>
        <dbReference type="Rhea" id="RHEA-COMP:9863"/>
        <dbReference type="Rhea" id="RHEA-COMP:11604"/>
        <dbReference type="ChEBI" id="CHEBI:15378"/>
        <dbReference type="ChEBI" id="CHEBI:29999"/>
        <dbReference type="ChEBI" id="CHEBI:30616"/>
        <dbReference type="ChEBI" id="CHEBI:83421"/>
        <dbReference type="ChEBI" id="CHEBI:456216"/>
        <dbReference type="EC" id="2.7.11.1"/>
    </reaction>
</comment>
<comment type="subcellular location">
    <subcellularLocation>
        <location evidence="2">Chromosome</location>
        <location evidence="2">Telomere</location>
    </subcellularLocation>
</comment>
<evidence type="ECO:0000256" key="3">
    <source>
        <dbReference type="ARBA" id="ARBA00011534"/>
    </source>
</evidence>
<comment type="function">
    <text evidence="1">Component of the EKC/KEOPS complex that is required for the formation of a threonylcarbamoyl group on adenosine at position 37 (t(6)A37) in tRNAs that read codons beginning with adenine. The complex is probably involved in the transfer of the threonylcarbamoyl moiety of threonylcarbamoyl-AMP (TC-AMP) to the N6 group of A37. BUD32 has ATPase activity in the context of the EKC/KEOPS complex and likely plays a supporting role to the catalytic subunit KAE1. The EKC/KEOPS complex also promotes both telomere uncapping and telomere elongation. The complex is required for efficient recruitment of transcriptional coactivators.</text>
</comment>
<name>A0A1J9PS09_9EURO</name>
<evidence type="ECO:0000313" key="13">
    <source>
        <dbReference type="EMBL" id="OJD19014.1"/>
    </source>
</evidence>
<dbReference type="EC" id="2.7.11.1" evidence="4"/>
<dbReference type="PANTHER" id="PTHR38248">
    <property type="entry name" value="FUNK1 6"/>
    <property type="match status" value="1"/>
</dbReference>
<sequence length="352" mass="40506">MVEYPSSHQHTSTEPAEGTLRIIFSSEPLQNAAALDDFEASERHQSVWSDFFGSEGRPQANTLQARTVRSWVLQQLSALKQKLLSRMQRMWAAASSAWRRINRKALYNKFHLPREKSQFENRVLRCLEIYPAGRAIKEFHSPKELLLALRDAIRAHCSLYTKGKILHRDISENNIIITDPKLADGYSGMLIDLDLAKELGSGGTGARHQTDTMEFMAIEVLRNIDHTYRHDLESFFYVLIWQCARNSWKRSSFRKDKPEHSLLKEWYTGSFEKIANAKVGRMGAKGLECICCRSFHLSSRMVKSLCRELRRILFPIHQDDILTGTPVRPEVLYDPIIQAFDKAIEDQGRALN</sequence>
<dbReference type="AlphaFoldDB" id="A0A1J9PS09"/>
<evidence type="ECO:0000313" key="14">
    <source>
        <dbReference type="Proteomes" id="UP000242791"/>
    </source>
</evidence>
<evidence type="ECO:0000259" key="12">
    <source>
        <dbReference type="PROSITE" id="PS50011"/>
    </source>
</evidence>
<evidence type="ECO:0000256" key="5">
    <source>
        <dbReference type="ARBA" id="ARBA00013948"/>
    </source>
</evidence>
<organism evidence="13 14">
    <name type="scientific">Blastomyces percursus</name>
    <dbReference type="NCBI Taxonomy" id="1658174"/>
    <lineage>
        <taxon>Eukaryota</taxon>
        <taxon>Fungi</taxon>
        <taxon>Dikarya</taxon>
        <taxon>Ascomycota</taxon>
        <taxon>Pezizomycotina</taxon>
        <taxon>Eurotiomycetes</taxon>
        <taxon>Eurotiomycetidae</taxon>
        <taxon>Onygenales</taxon>
        <taxon>Ajellomycetaceae</taxon>
        <taxon>Blastomyces</taxon>
    </lineage>
</organism>
<gene>
    <name evidence="13" type="ORF">ACJ73_08673</name>
</gene>
<comment type="caution">
    <text evidence="13">The sequence shown here is derived from an EMBL/GenBank/DDBJ whole genome shotgun (WGS) entry which is preliminary data.</text>
</comment>
<evidence type="ECO:0000256" key="6">
    <source>
        <dbReference type="ARBA" id="ARBA00019973"/>
    </source>
</evidence>
<evidence type="ECO:0000256" key="1">
    <source>
        <dbReference type="ARBA" id="ARBA00003747"/>
    </source>
</evidence>
<accession>A0A1J9PS09</accession>
<dbReference type="VEuPathDB" id="FungiDB:ACJ73_08673"/>
<dbReference type="EMBL" id="LGTZ01002127">
    <property type="protein sequence ID" value="OJD19014.1"/>
    <property type="molecule type" value="Genomic_DNA"/>
</dbReference>
<evidence type="ECO:0000256" key="7">
    <source>
        <dbReference type="ARBA" id="ARBA00022895"/>
    </source>
</evidence>
<keyword evidence="7" id="KW-0779">Telomere</keyword>
<comment type="catalytic activity">
    <reaction evidence="10">
        <text>L-threonyl-[protein] + ATP = O-phospho-L-threonyl-[protein] + ADP + H(+)</text>
        <dbReference type="Rhea" id="RHEA:46608"/>
        <dbReference type="Rhea" id="RHEA-COMP:11060"/>
        <dbReference type="Rhea" id="RHEA-COMP:11605"/>
        <dbReference type="ChEBI" id="CHEBI:15378"/>
        <dbReference type="ChEBI" id="CHEBI:30013"/>
        <dbReference type="ChEBI" id="CHEBI:30616"/>
        <dbReference type="ChEBI" id="CHEBI:61977"/>
        <dbReference type="ChEBI" id="CHEBI:456216"/>
        <dbReference type="EC" id="2.7.11.1"/>
    </reaction>
</comment>
<feature type="domain" description="Protein kinase" evidence="12">
    <location>
        <begin position="1"/>
        <end position="352"/>
    </location>
</feature>
<evidence type="ECO:0000256" key="10">
    <source>
        <dbReference type="ARBA" id="ARBA00047899"/>
    </source>
</evidence>
<dbReference type="PROSITE" id="PS50011">
    <property type="entry name" value="PROTEIN_KINASE_DOM"/>
    <property type="match status" value="1"/>
</dbReference>
<dbReference type="OrthoDB" id="4353729at2759"/>
<dbReference type="InterPro" id="IPR008266">
    <property type="entry name" value="Tyr_kinase_AS"/>
</dbReference>
<dbReference type="SUPFAM" id="SSF56112">
    <property type="entry name" value="Protein kinase-like (PK-like)"/>
    <property type="match status" value="1"/>
</dbReference>